<name>A0AAW2SCF2_9LAMI</name>
<evidence type="ECO:0000313" key="3">
    <source>
        <dbReference type="EMBL" id="KAL0390230.1"/>
    </source>
</evidence>
<dbReference type="InterPro" id="IPR032675">
    <property type="entry name" value="LRR_dom_sf"/>
</dbReference>
<accession>A0AAW2SCF2</accession>
<keyword evidence="2" id="KW-1133">Transmembrane helix</keyword>
<evidence type="ECO:0000256" key="2">
    <source>
        <dbReference type="SAM" id="Phobius"/>
    </source>
</evidence>
<dbReference type="InterPro" id="IPR001611">
    <property type="entry name" value="Leu-rich_rpt"/>
</dbReference>
<dbReference type="GO" id="GO:0016020">
    <property type="term" value="C:membrane"/>
    <property type="evidence" value="ECO:0007669"/>
    <property type="project" value="UniProtKB-SubCell"/>
</dbReference>
<keyword evidence="2" id="KW-0812">Transmembrane</keyword>
<reference evidence="3" key="2">
    <citation type="journal article" date="2024" name="Plant">
        <title>Genomic evolution and insights into agronomic trait innovations of Sesamum species.</title>
        <authorList>
            <person name="Miao H."/>
            <person name="Wang L."/>
            <person name="Qu L."/>
            <person name="Liu H."/>
            <person name="Sun Y."/>
            <person name="Le M."/>
            <person name="Wang Q."/>
            <person name="Wei S."/>
            <person name="Zheng Y."/>
            <person name="Lin W."/>
            <person name="Duan Y."/>
            <person name="Cao H."/>
            <person name="Xiong S."/>
            <person name="Wang X."/>
            <person name="Wei L."/>
            <person name="Li C."/>
            <person name="Ma Q."/>
            <person name="Ju M."/>
            <person name="Zhao R."/>
            <person name="Li G."/>
            <person name="Mu C."/>
            <person name="Tian Q."/>
            <person name="Mei H."/>
            <person name="Zhang T."/>
            <person name="Gao T."/>
            <person name="Zhang H."/>
        </authorList>
    </citation>
    <scope>NUCLEOTIDE SEQUENCE</scope>
    <source>
        <strain evidence="3">KEN8</strain>
    </source>
</reference>
<dbReference type="PANTHER" id="PTHR48006">
    <property type="entry name" value="LEUCINE-RICH REPEAT-CONTAINING PROTEIN DDB_G0281931-RELATED"/>
    <property type="match status" value="1"/>
</dbReference>
<proteinExistence type="predicted"/>
<dbReference type="EMBL" id="JACGWM010000002">
    <property type="protein sequence ID" value="KAL0390230.1"/>
    <property type="molecule type" value="Genomic_DNA"/>
</dbReference>
<dbReference type="Pfam" id="PF00560">
    <property type="entry name" value="LRR_1"/>
    <property type="match status" value="1"/>
</dbReference>
<feature type="transmembrane region" description="Helical" evidence="2">
    <location>
        <begin position="12"/>
        <end position="31"/>
    </location>
</feature>
<dbReference type="Gene3D" id="1.10.510.10">
    <property type="entry name" value="Transferase(Phosphotransferase) domain 1"/>
    <property type="match status" value="1"/>
</dbReference>
<dbReference type="AlphaFoldDB" id="A0AAW2SCF2"/>
<keyword evidence="3" id="KW-0675">Receptor</keyword>
<dbReference type="Gene3D" id="3.30.200.20">
    <property type="entry name" value="Phosphorylase Kinase, domain 1"/>
    <property type="match status" value="1"/>
</dbReference>
<comment type="caution">
    <text evidence="3">The sequence shown here is derived from an EMBL/GenBank/DDBJ whole genome shotgun (WGS) entry which is preliminary data.</text>
</comment>
<sequence>MDHQSPASSQALPWLLLMLLLPVTAIFPMVYCQQTEIDCLRSIKESLEDPWQTVCMGFHNSGNGDLLICDFPGIECWGDFSRSKIMNIRLSGMGLRGEFPRGIANCSSITGLDLSNNHLYGPIPSNIGRLLSFVTYLNLSNNTFQKPVVKFIRRKGMRTPRLESNPSSKRMENTMISMLEKFATRMSVLELCKATDGFSQNNVIAVDEVGTTYKAMLSNGWCLAIKRLISAPHIGQEFQTEILTLGRLRHRNLVPLVGFCYELNERISDFGKATIPNDTCLSREPLSREFPELGSYKRDVHCFGMVLLELITAMKYNEMFSSDVDIHMSEHISHLLNEQLLGISVQSEQGFYDQISHYLRIAGKCLDYDRGNLPGMKEVYQMLSNISRRGVMDGSDTSME</sequence>
<keyword evidence="2" id="KW-0472">Membrane</keyword>
<dbReference type="Gene3D" id="3.80.10.10">
    <property type="entry name" value="Ribonuclease Inhibitor"/>
    <property type="match status" value="1"/>
</dbReference>
<gene>
    <name evidence="3" type="ORF">Scaly_0380100</name>
</gene>
<protein>
    <submittedName>
        <fullName evidence="3">Inactive leucine-rich repeat receptor-like protein kinase</fullName>
    </submittedName>
</protein>
<keyword evidence="3" id="KW-0418">Kinase</keyword>
<evidence type="ECO:0000256" key="1">
    <source>
        <dbReference type="ARBA" id="ARBA00004479"/>
    </source>
</evidence>
<dbReference type="InterPro" id="IPR011009">
    <property type="entry name" value="Kinase-like_dom_sf"/>
</dbReference>
<dbReference type="SUPFAM" id="SSF52058">
    <property type="entry name" value="L domain-like"/>
    <property type="match status" value="1"/>
</dbReference>
<dbReference type="InterPro" id="IPR051824">
    <property type="entry name" value="LRR_Rcpt-Like_S/T_Kinase"/>
</dbReference>
<dbReference type="PANTHER" id="PTHR48006:SF88">
    <property type="entry name" value="LRR RECEPTOR-LIKE KINASE FAMILY PROTEIN"/>
    <property type="match status" value="1"/>
</dbReference>
<organism evidence="3">
    <name type="scientific">Sesamum calycinum</name>
    <dbReference type="NCBI Taxonomy" id="2727403"/>
    <lineage>
        <taxon>Eukaryota</taxon>
        <taxon>Viridiplantae</taxon>
        <taxon>Streptophyta</taxon>
        <taxon>Embryophyta</taxon>
        <taxon>Tracheophyta</taxon>
        <taxon>Spermatophyta</taxon>
        <taxon>Magnoliopsida</taxon>
        <taxon>eudicotyledons</taxon>
        <taxon>Gunneridae</taxon>
        <taxon>Pentapetalae</taxon>
        <taxon>asterids</taxon>
        <taxon>lamiids</taxon>
        <taxon>Lamiales</taxon>
        <taxon>Pedaliaceae</taxon>
        <taxon>Sesamum</taxon>
    </lineage>
</organism>
<reference evidence="3" key="1">
    <citation type="submission" date="2020-06" db="EMBL/GenBank/DDBJ databases">
        <authorList>
            <person name="Li T."/>
            <person name="Hu X."/>
            <person name="Zhang T."/>
            <person name="Song X."/>
            <person name="Zhang H."/>
            <person name="Dai N."/>
            <person name="Sheng W."/>
            <person name="Hou X."/>
            <person name="Wei L."/>
        </authorList>
    </citation>
    <scope>NUCLEOTIDE SEQUENCE</scope>
    <source>
        <strain evidence="3">KEN8</strain>
        <tissue evidence="3">Leaf</tissue>
    </source>
</reference>
<comment type="subcellular location">
    <subcellularLocation>
        <location evidence="1">Membrane</location>
        <topology evidence="1">Single-pass type I membrane protein</topology>
    </subcellularLocation>
</comment>
<dbReference type="GO" id="GO:0016301">
    <property type="term" value="F:kinase activity"/>
    <property type="evidence" value="ECO:0007669"/>
    <property type="project" value="UniProtKB-KW"/>
</dbReference>
<dbReference type="SUPFAM" id="SSF56112">
    <property type="entry name" value="Protein kinase-like (PK-like)"/>
    <property type="match status" value="1"/>
</dbReference>
<keyword evidence="3" id="KW-0808">Transferase</keyword>